<dbReference type="KEGG" id="dfo:Dform_00369"/>
<feature type="transmembrane region" description="Helical" evidence="1">
    <location>
        <begin position="6"/>
        <end position="22"/>
    </location>
</feature>
<evidence type="ECO:0000313" key="2">
    <source>
        <dbReference type="EMBL" id="APV43729.1"/>
    </source>
</evidence>
<name>A0A1P8F5H5_9CHLR</name>
<dbReference type="EMBL" id="CP018258">
    <property type="protein sequence ID" value="APV43729.1"/>
    <property type="molecule type" value="Genomic_DNA"/>
</dbReference>
<reference evidence="3" key="1">
    <citation type="submission" date="2016-11" db="EMBL/GenBank/DDBJ databases">
        <title>Dehalogenimonas formicexedens sp. nov., a chlorinated alkane respiring bacterium isolated from contaminated groundwater.</title>
        <authorList>
            <person name="Key T.A."/>
            <person name="Bowman K.S."/>
            <person name="Lee I."/>
            <person name="Chun J."/>
            <person name="Albuquerque L."/>
            <person name="da Costa M.S."/>
            <person name="Rainey F.A."/>
            <person name="Moe W.M."/>
        </authorList>
    </citation>
    <scope>NUCLEOTIDE SEQUENCE [LARGE SCALE GENOMIC DNA]</scope>
    <source>
        <strain evidence="3">NSZ-14</strain>
    </source>
</reference>
<sequence length="95" mass="10413">MLGVFIIGLVVGFALFAFNSWVRSNGRNITWYELVLGILGFLLTGFAIWNYFGSLAENYPKAGLMAFVMIGIPGLLLIAVAISLIFRRRPASGNN</sequence>
<dbReference type="Proteomes" id="UP000185934">
    <property type="component" value="Chromosome"/>
</dbReference>
<proteinExistence type="predicted"/>
<organism evidence="2 3">
    <name type="scientific">Dehalogenimonas formicexedens</name>
    <dbReference type="NCBI Taxonomy" id="1839801"/>
    <lineage>
        <taxon>Bacteria</taxon>
        <taxon>Bacillati</taxon>
        <taxon>Chloroflexota</taxon>
        <taxon>Dehalococcoidia</taxon>
        <taxon>Dehalococcoidales</taxon>
        <taxon>Dehalococcoidaceae</taxon>
        <taxon>Dehalogenimonas</taxon>
    </lineage>
</organism>
<feature type="transmembrane region" description="Helical" evidence="1">
    <location>
        <begin position="64"/>
        <end position="86"/>
    </location>
</feature>
<dbReference type="AlphaFoldDB" id="A0A1P8F5H5"/>
<accession>A0A1P8F5H5</accession>
<keyword evidence="1" id="KW-0812">Transmembrane</keyword>
<protein>
    <submittedName>
        <fullName evidence="2">Reductive dehalogenase membrane anchor</fullName>
    </submittedName>
</protein>
<dbReference type="OrthoDB" id="165575at2"/>
<evidence type="ECO:0000313" key="3">
    <source>
        <dbReference type="Proteomes" id="UP000185934"/>
    </source>
</evidence>
<feature type="transmembrane region" description="Helical" evidence="1">
    <location>
        <begin position="34"/>
        <end position="52"/>
    </location>
</feature>
<keyword evidence="1" id="KW-0472">Membrane</keyword>
<evidence type="ECO:0000256" key="1">
    <source>
        <dbReference type="SAM" id="Phobius"/>
    </source>
</evidence>
<keyword evidence="3" id="KW-1185">Reference proteome</keyword>
<dbReference type="RefSeq" id="WP_076003512.1">
    <property type="nucleotide sequence ID" value="NZ_CP018258.1"/>
</dbReference>
<gene>
    <name evidence="2" type="ORF">Dform_00369</name>
</gene>
<keyword evidence="1" id="KW-1133">Transmembrane helix</keyword>